<dbReference type="RefSeq" id="WP_146661066.1">
    <property type="nucleotide sequence ID" value="NZ_CP019791.1"/>
</dbReference>
<dbReference type="AlphaFoldDB" id="A0A1U9NJZ2"/>
<reference evidence="2" key="1">
    <citation type="submission" date="2017-02" db="EMBL/GenBank/DDBJ databases">
        <title>Comparative genomics and description of representatives of a novel lineage of planctomycetes thriving in anoxic sediments.</title>
        <authorList>
            <person name="Spring S."/>
            <person name="Bunk B."/>
            <person name="Sproer C."/>
        </authorList>
    </citation>
    <scope>NUCLEOTIDE SEQUENCE [LARGE SCALE GENOMIC DNA]</scope>
    <source>
        <strain evidence="2">ST-NAGAB-D1</strain>
    </source>
</reference>
<gene>
    <name evidence="1" type="ORF">STSP2_01398</name>
</gene>
<evidence type="ECO:0000313" key="2">
    <source>
        <dbReference type="Proteomes" id="UP000189674"/>
    </source>
</evidence>
<keyword evidence="2" id="KW-1185">Reference proteome</keyword>
<dbReference type="EMBL" id="CP019791">
    <property type="protein sequence ID" value="AQT68242.1"/>
    <property type="molecule type" value="Genomic_DNA"/>
</dbReference>
<evidence type="ECO:0000313" key="1">
    <source>
        <dbReference type="EMBL" id="AQT68242.1"/>
    </source>
</evidence>
<dbReference type="Proteomes" id="UP000189674">
    <property type="component" value="Chromosome"/>
</dbReference>
<name>A0A1U9NJZ2_9BACT</name>
<proteinExistence type="predicted"/>
<dbReference type="KEGG" id="alus:STSP2_01398"/>
<sequence>MKKKFICEECGGSQIGYQEYVSSVSPVDYVGQEVYYGEPQIDESDSVCADFGFLCLDCGHRLFHAGQRIETEQDLQYYLNADRQVLAQENGAYVNHLEEHIEMLEKCRKNEK</sequence>
<protein>
    <submittedName>
        <fullName evidence="1">Uncharacterized protein</fullName>
    </submittedName>
</protein>
<dbReference type="STRING" id="1936003.STSP2_01398"/>
<organism evidence="1 2">
    <name type="scientific">Anaerohalosphaera lusitana</name>
    <dbReference type="NCBI Taxonomy" id="1936003"/>
    <lineage>
        <taxon>Bacteria</taxon>
        <taxon>Pseudomonadati</taxon>
        <taxon>Planctomycetota</taxon>
        <taxon>Phycisphaerae</taxon>
        <taxon>Sedimentisphaerales</taxon>
        <taxon>Anaerohalosphaeraceae</taxon>
        <taxon>Anaerohalosphaera</taxon>
    </lineage>
</organism>
<dbReference type="OrthoDB" id="299498at2"/>
<accession>A0A1U9NJZ2</accession>